<feature type="compositionally biased region" description="Basic and acidic residues" evidence="1">
    <location>
        <begin position="29"/>
        <end position="61"/>
    </location>
</feature>
<dbReference type="PANTHER" id="PTHR35792">
    <property type="entry name" value="GENERAL STRESS PROTEIN"/>
    <property type="match status" value="1"/>
</dbReference>
<dbReference type="SUPFAM" id="SSF58113">
    <property type="entry name" value="Apolipoprotein A-I"/>
    <property type="match status" value="1"/>
</dbReference>
<dbReference type="InterPro" id="IPR052928">
    <property type="entry name" value="Desiccation-related_membrane"/>
</dbReference>
<feature type="compositionally biased region" description="Basic and acidic residues" evidence="1">
    <location>
        <begin position="69"/>
        <end position="129"/>
    </location>
</feature>
<dbReference type="AlphaFoldDB" id="A0A537K3K3"/>
<evidence type="ECO:0000313" key="3">
    <source>
        <dbReference type="EMBL" id="TMI90358.1"/>
    </source>
</evidence>
<organism evidence="3 4">
    <name type="scientific">Candidatus Segetimicrobium genomatis</name>
    <dbReference type="NCBI Taxonomy" id="2569760"/>
    <lineage>
        <taxon>Bacteria</taxon>
        <taxon>Bacillati</taxon>
        <taxon>Candidatus Sysuimicrobiota</taxon>
        <taxon>Candidatus Sysuimicrobiia</taxon>
        <taxon>Candidatus Sysuimicrobiales</taxon>
        <taxon>Candidatus Segetimicrobiaceae</taxon>
        <taxon>Candidatus Segetimicrobium</taxon>
    </lineage>
</organism>
<gene>
    <name evidence="3" type="ORF">E6H00_06945</name>
</gene>
<keyword evidence="2" id="KW-1133">Transmembrane helix</keyword>
<reference evidence="3 4" key="1">
    <citation type="journal article" date="2019" name="Nat. Microbiol.">
        <title>Mediterranean grassland soil C-N compound turnover is dependent on rainfall and depth, and is mediated by genomically divergent microorganisms.</title>
        <authorList>
            <person name="Diamond S."/>
            <person name="Andeer P.F."/>
            <person name="Li Z."/>
            <person name="Crits-Christoph A."/>
            <person name="Burstein D."/>
            <person name="Anantharaman K."/>
            <person name="Lane K.R."/>
            <person name="Thomas B.C."/>
            <person name="Pan C."/>
            <person name="Northen T.R."/>
            <person name="Banfield J.F."/>
        </authorList>
    </citation>
    <scope>NUCLEOTIDE SEQUENCE [LARGE SCALE GENOMIC DNA]</scope>
    <source>
        <strain evidence="3">NP_3</strain>
    </source>
</reference>
<dbReference type="InterPro" id="IPR024623">
    <property type="entry name" value="YtxH"/>
</dbReference>
<keyword evidence="2" id="KW-0472">Membrane</keyword>
<keyword evidence="2" id="KW-0812">Transmembrane</keyword>
<dbReference type="EMBL" id="VBAK01000113">
    <property type="protein sequence ID" value="TMI90358.1"/>
    <property type="molecule type" value="Genomic_DNA"/>
</dbReference>
<evidence type="ECO:0000256" key="1">
    <source>
        <dbReference type="SAM" id="MobiDB-lite"/>
    </source>
</evidence>
<feature type="region of interest" description="Disordered" evidence="1">
    <location>
        <begin position="27"/>
        <end position="129"/>
    </location>
</feature>
<sequence length="129" mass="14621">MEEPRDFLSGLIVGGLIGAAFGLLFAPEPGDRTRERLRRQSEEWGTRAREQADRVAERVRDTAGSVAEQVRERADEFATRTKSTAEDVIKRGRDSFDEKTDHLRRAFENGRDSTKGRSRERRTPEGSEG</sequence>
<accession>A0A537K3K3</accession>
<dbReference type="Proteomes" id="UP000318509">
    <property type="component" value="Unassembled WGS sequence"/>
</dbReference>
<proteinExistence type="predicted"/>
<evidence type="ECO:0000256" key="2">
    <source>
        <dbReference type="SAM" id="Phobius"/>
    </source>
</evidence>
<dbReference type="PANTHER" id="PTHR35792:SF1">
    <property type="entry name" value="SLL0268 PROTEIN"/>
    <property type="match status" value="1"/>
</dbReference>
<evidence type="ECO:0000313" key="4">
    <source>
        <dbReference type="Proteomes" id="UP000318509"/>
    </source>
</evidence>
<protein>
    <submittedName>
        <fullName evidence="3">YtxH domain-containing protein</fullName>
    </submittedName>
</protein>
<dbReference type="Gene3D" id="1.20.120.20">
    <property type="entry name" value="Apolipoprotein"/>
    <property type="match status" value="1"/>
</dbReference>
<name>A0A537K3K3_9BACT</name>
<dbReference type="Pfam" id="PF12732">
    <property type="entry name" value="YtxH"/>
    <property type="match status" value="1"/>
</dbReference>
<feature type="transmembrane region" description="Helical" evidence="2">
    <location>
        <begin position="6"/>
        <end position="26"/>
    </location>
</feature>
<comment type="caution">
    <text evidence="3">The sequence shown here is derived from an EMBL/GenBank/DDBJ whole genome shotgun (WGS) entry which is preliminary data.</text>
</comment>